<reference evidence="2" key="2">
    <citation type="submission" date="2025-09" db="UniProtKB">
        <authorList>
            <consortium name="Ensembl"/>
        </authorList>
    </citation>
    <scope>IDENTIFICATION</scope>
</reference>
<evidence type="ECO:0000313" key="3">
    <source>
        <dbReference type="Proteomes" id="UP000694391"/>
    </source>
</evidence>
<dbReference type="Pfam" id="PF00240">
    <property type="entry name" value="ubiquitin"/>
    <property type="match status" value="1"/>
</dbReference>
<dbReference type="Gene3D" id="3.10.20.90">
    <property type="entry name" value="Phosphatidylinositol 3-kinase Catalytic Subunit, Chain A, domain 1"/>
    <property type="match status" value="1"/>
</dbReference>
<dbReference type="SUPFAM" id="SSF54236">
    <property type="entry name" value="Ubiquitin-like"/>
    <property type="match status" value="1"/>
</dbReference>
<reference evidence="2" key="1">
    <citation type="submission" date="2025-08" db="UniProtKB">
        <authorList>
            <consortium name="Ensembl"/>
        </authorList>
    </citation>
    <scope>IDENTIFICATION</scope>
</reference>
<sequence length="144" mass="15893">MQLFVWTQELHTLEVTGQETVTQIKTYVASLESIAPEDQVMLLAGMTLMDGATLGQCGAEALSTLEVACCTFGDMLGGEEHLACVGKARELPRWPNGRKRQAEPRGEMQYNRYTALTRGRAPMSTLKSIVIQALPTKASWFTQK</sequence>
<evidence type="ECO:0000313" key="2">
    <source>
        <dbReference type="Ensembl" id="ENSCAFP00020005190.1"/>
    </source>
</evidence>
<dbReference type="FunFam" id="3.10.20.90:FF:000276">
    <property type="entry name" value="40S ribosomal protein S30"/>
    <property type="match status" value="1"/>
</dbReference>
<dbReference type="PROSITE" id="PS50053">
    <property type="entry name" value="UBIQUITIN_2"/>
    <property type="match status" value="1"/>
</dbReference>
<evidence type="ECO:0000259" key="1">
    <source>
        <dbReference type="PROSITE" id="PS50053"/>
    </source>
</evidence>
<proteinExistence type="predicted"/>
<dbReference type="GeneTree" id="ENSGT00940000165817"/>
<accession>A0A8C0QV69</accession>
<dbReference type="PROSITE" id="PS00299">
    <property type="entry name" value="UBIQUITIN_1"/>
    <property type="match status" value="1"/>
</dbReference>
<dbReference type="SMART" id="SM00213">
    <property type="entry name" value="UBQ"/>
    <property type="match status" value="1"/>
</dbReference>
<dbReference type="Proteomes" id="UP000694391">
    <property type="component" value="Unplaced"/>
</dbReference>
<dbReference type="AlphaFoldDB" id="A0A8C0QV69"/>
<dbReference type="Ensembl" id="ENSCAFT00020006013.1">
    <property type="protein sequence ID" value="ENSCAFP00020005190.1"/>
    <property type="gene ID" value="ENSCAFG00020004267.1"/>
</dbReference>
<feature type="domain" description="Ubiquitin-like" evidence="1">
    <location>
        <begin position="1"/>
        <end position="67"/>
    </location>
</feature>
<organism evidence="2 3">
    <name type="scientific">Canis lupus dingo</name>
    <name type="common">dingo</name>
    <dbReference type="NCBI Taxonomy" id="286419"/>
    <lineage>
        <taxon>Eukaryota</taxon>
        <taxon>Metazoa</taxon>
        <taxon>Chordata</taxon>
        <taxon>Craniata</taxon>
        <taxon>Vertebrata</taxon>
        <taxon>Euteleostomi</taxon>
        <taxon>Mammalia</taxon>
        <taxon>Eutheria</taxon>
        <taxon>Laurasiatheria</taxon>
        <taxon>Carnivora</taxon>
        <taxon>Caniformia</taxon>
        <taxon>Canidae</taxon>
        <taxon>Canis</taxon>
    </lineage>
</organism>
<dbReference type="InterPro" id="IPR019954">
    <property type="entry name" value="Ubiquitin_CS"/>
</dbReference>
<name>A0A8C0QV69_CANLU</name>
<dbReference type="InterPro" id="IPR029071">
    <property type="entry name" value="Ubiquitin-like_domsf"/>
</dbReference>
<keyword evidence="3" id="KW-1185">Reference proteome</keyword>
<protein>
    <recommendedName>
        <fullName evidence="1">Ubiquitin-like domain-containing protein</fullName>
    </recommendedName>
</protein>
<dbReference type="InterPro" id="IPR000626">
    <property type="entry name" value="Ubiquitin-like_dom"/>
</dbReference>